<proteinExistence type="predicted"/>
<dbReference type="Proteomes" id="UP000611215">
    <property type="component" value="Unassembled WGS sequence"/>
</dbReference>
<dbReference type="EMBL" id="JADOET010000012">
    <property type="protein sequence ID" value="MBF8150848.1"/>
    <property type="molecule type" value="Genomic_DNA"/>
</dbReference>
<sequence>MKQTTFLILLAFSPSLIFCQSKQEKIDELFEQINCKEIIEQGFNGIRFVVDNNKKKLFNEFELDFNNKADVQEFDEFLNEEIELIKGEAYVYISDKYSRHYSEKELQKFIDLTKKNKSKKDILNETNFKVELDSILDYQGQYLKNDIRLILTKIRAKYRPLILKFVENDEEKNISAMQLDLLLNTSNAENPKLSILNKSNAEIILPDNLDFNTVKSLTIKLNDKNYTIERYNMNLPELVREVSSPLKKDGFEDLEYWTLTINDDEISLKIKAEVIFEK</sequence>
<comment type="caution">
    <text evidence="1">The sequence shown here is derived from an EMBL/GenBank/DDBJ whole genome shotgun (WGS) entry which is preliminary data.</text>
</comment>
<evidence type="ECO:0000313" key="1">
    <source>
        <dbReference type="EMBL" id="MBF8150848.1"/>
    </source>
</evidence>
<keyword evidence="2" id="KW-1185">Reference proteome</keyword>
<protein>
    <submittedName>
        <fullName evidence="1">Uncharacterized protein</fullName>
    </submittedName>
</protein>
<name>A0ABS0EK59_9FLAO</name>
<accession>A0ABS0EK59</accession>
<evidence type="ECO:0000313" key="2">
    <source>
        <dbReference type="Proteomes" id="UP000611215"/>
    </source>
</evidence>
<dbReference type="RefSeq" id="WP_195872108.1">
    <property type="nucleotide sequence ID" value="NZ_JADOET010000012.1"/>
</dbReference>
<organism evidence="1 2">
    <name type="scientific">Winogradskyella marina</name>
    <dbReference type="NCBI Taxonomy" id="2785530"/>
    <lineage>
        <taxon>Bacteria</taxon>
        <taxon>Pseudomonadati</taxon>
        <taxon>Bacteroidota</taxon>
        <taxon>Flavobacteriia</taxon>
        <taxon>Flavobacteriales</taxon>
        <taxon>Flavobacteriaceae</taxon>
        <taxon>Winogradskyella</taxon>
    </lineage>
</organism>
<gene>
    <name evidence="1" type="ORF">ITJ86_13125</name>
</gene>
<reference evidence="1 2" key="1">
    <citation type="submission" date="2020-11" db="EMBL/GenBank/DDBJ databases">
        <title>Winogradskyella marina sp. nov., isolated from marine sediment.</title>
        <authorList>
            <person name="Bo J."/>
            <person name="Wang S."/>
            <person name="Song X."/>
            <person name="Du Z."/>
        </authorList>
    </citation>
    <scope>NUCLEOTIDE SEQUENCE [LARGE SCALE GENOMIC DNA]</scope>
    <source>
        <strain evidence="1 2">F6397</strain>
    </source>
</reference>